<dbReference type="PANTHER" id="PTHR23110:SF111">
    <property type="entry name" value="LONGITUDINALS LACKING PROTEIN, ISOFORMS F_I_K_T"/>
    <property type="match status" value="1"/>
</dbReference>
<proteinExistence type="predicted"/>
<feature type="compositionally biased region" description="Basic and acidic residues" evidence="9">
    <location>
        <begin position="814"/>
        <end position="824"/>
    </location>
</feature>
<dbReference type="Proteomes" id="UP000494040">
    <property type="component" value="Unassembled WGS sequence"/>
</dbReference>
<reference evidence="11" key="1">
    <citation type="submission" date="2022-01" db="UniProtKB">
        <authorList>
            <consortium name="EnsemblMetazoa"/>
        </authorList>
    </citation>
    <scope>IDENTIFICATION</scope>
</reference>
<feature type="region of interest" description="Disordered" evidence="9">
    <location>
        <begin position="786"/>
        <end position="837"/>
    </location>
</feature>
<dbReference type="OrthoDB" id="6678352at2759"/>
<dbReference type="CDD" id="cd18315">
    <property type="entry name" value="BTB_POZ_BAB-like"/>
    <property type="match status" value="1"/>
</dbReference>
<dbReference type="GO" id="GO:0035167">
    <property type="term" value="P:larval lymph gland hemopoiesis"/>
    <property type="evidence" value="ECO:0007669"/>
    <property type="project" value="UniProtKB-ARBA"/>
</dbReference>
<comment type="function">
    <text evidence="8">Putative transcription factor required for axon growth and guidance in the central and peripheral nervous systems. Repels CNS axons away from the midline by promoting the expression of the midline repellent sli and its receptor robo.</text>
</comment>
<dbReference type="GO" id="GO:0006357">
    <property type="term" value="P:regulation of transcription by RNA polymerase II"/>
    <property type="evidence" value="ECO:0007669"/>
    <property type="project" value="TreeGrafter"/>
</dbReference>
<dbReference type="OMA" id="HANQITR"/>
<evidence type="ECO:0000256" key="5">
    <source>
        <dbReference type="ARBA" id="ARBA00023015"/>
    </source>
</evidence>
<feature type="compositionally biased region" description="Low complexity" evidence="9">
    <location>
        <begin position="744"/>
        <end position="753"/>
    </location>
</feature>
<dbReference type="Gene3D" id="3.30.710.10">
    <property type="entry name" value="Potassium Channel Kv1.1, Chain A"/>
    <property type="match status" value="1"/>
</dbReference>
<evidence type="ECO:0000313" key="11">
    <source>
        <dbReference type="EnsemblMetazoa" id="XP_014262192.1"/>
    </source>
</evidence>
<feature type="compositionally biased region" description="Polar residues" evidence="9">
    <location>
        <begin position="137"/>
        <end position="156"/>
    </location>
</feature>
<dbReference type="PROSITE" id="PS50097">
    <property type="entry name" value="BTB"/>
    <property type="match status" value="1"/>
</dbReference>
<feature type="region of interest" description="Disordered" evidence="9">
    <location>
        <begin position="137"/>
        <end position="184"/>
    </location>
</feature>
<feature type="domain" description="BTB" evidence="10">
    <location>
        <begin position="47"/>
        <end position="108"/>
    </location>
</feature>
<dbReference type="GO" id="GO:0045467">
    <property type="term" value="P:R7 cell development"/>
    <property type="evidence" value="ECO:0007669"/>
    <property type="project" value="UniProtKB-ARBA"/>
</dbReference>
<keyword evidence="5" id="KW-0805">Transcription regulation</keyword>
<dbReference type="PANTHER" id="PTHR23110">
    <property type="entry name" value="BTB DOMAIN TRANSCRIPTION FACTOR"/>
    <property type="match status" value="1"/>
</dbReference>
<evidence type="ECO:0000259" key="10">
    <source>
        <dbReference type="PROSITE" id="PS50097"/>
    </source>
</evidence>
<evidence type="ECO:0000256" key="6">
    <source>
        <dbReference type="ARBA" id="ARBA00023163"/>
    </source>
</evidence>
<comment type="subcellular location">
    <subcellularLocation>
        <location evidence="1">Nucleus</location>
    </subcellularLocation>
</comment>
<dbReference type="AlphaFoldDB" id="A0A8I6TLJ1"/>
<dbReference type="GO" id="GO:0048813">
    <property type="term" value="P:dendrite morphogenesis"/>
    <property type="evidence" value="ECO:0007669"/>
    <property type="project" value="UniProtKB-ARBA"/>
</dbReference>
<keyword evidence="6" id="KW-0804">Transcription</keyword>
<dbReference type="GO" id="GO:0045476">
    <property type="term" value="P:nurse cell apoptotic process"/>
    <property type="evidence" value="ECO:0007669"/>
    <property type="project" value="UniProtKB-ARBA"/>
</dbReference>
<keyword evidence="12" id="KW-1185">Reference proteome</keyword>
<organism evidence="11 12">
    <name type="scientific">Cimex lectularius</name>
    <name type="common">Bed bug</name>
    <name type="synonym">Acanthia lectularia</name>
    <dbReference type="NCBI Taxonomy" id="79782"/>
    <lineage>
        <taxon>Eukaryota</taxon>
        <taxon>Metazoa</taxon>
        <taxon>Ecdysozoa</taxon>
        <taxon>Arthropoda</taxon>
        <taxon>Hexapoda</taxon>
        <taxon>Insecta</taxon>
        <taxon>Pterygota</taxon>
        <taxon>Neoptera</taxon>
        <taxon>Paraneoptera</taxon>
        <taxon>Hemiptera</taxon>
        <taxon>Heteroptera</taxon>
        <taxon>Panheteroptera</taxon>
        <taxon>Cimicomorpha</taxon>
        <taxon>Cimicidae</taxon>
        <taxon>Cimex</taxon>
    </lineage>
</organism>
<keyword evidence="7" id="KW-0539">Nucleus</keyword>
<dbReference type="RefSeq" id="XP_014262192.1">
    <property type="nucleotide sequence ID" value="XM_014406706.2"/>
</dbReference>
<dbReference type="KEGG" id="clec:106674150"/>
<evidence type="ECO:0000256" key="4">
    <source>
        <dbReference type="ARBA" id="ARBA00022902"/>
    </source>
</evidence>
<evidence type="ECO:0000313" key="12">
    <source>
        <dbReference type="Proteomes" id="UP000494040"/>
    </source>
</evidence>
<dbReference type="EnsemblMetazoa" id="XM_014406706.2">
    <property type="protein sequence ID" value="XP_014262192.1"/>
    <property type="gene ID" value="LOC106674150"/>
</dbReference>
<feature type="compositionally biased region" description="Polar residues" evidence="9">
    <location>
        <begin position="173"/>
        <end position="184"/>
    </location>
</feature>
<dbReference type="GO" id="GO:0007464">
    <property type="term" value="P:R3/R4 cell fate commitment"/>
    <property type="evidence" value="ECO:0007669"/>
    <property type="project" value="UniProtKB-ARBA"/>
</dbReference>
<dbReference type="InterPro" id="IPR011333">
    <property type="entry name" value="SKP1/BTB/POZ_sf"/>
</dbReference>
<protein>
    <recommendedName>
        <fullName evidence="10">BTB domain-containing protein</fullName>
    </recommendedName>
</protein>
<evidence type="ECO:0000256" key="7">
    <source>
        <dbReference type="ARBA" id="ARBA00023242"/>
    </source>
</evidence>
<dbReference type="GO" id="GO:0007526">
    <property type="term" value="P:larval somatic muscle development"/>
    <property type="evidence" value="ECO:0007669"/>
    <property type="project" value="UniProtKB-ARBA"/>
</dbReference>
<keyword evidence="4" id="KW-0524">Neurogenesis</keyword>
<dbReference type="GO" id="GO:0005634">
    <property type="term" value="C:nucleus"/>
    <property type="evidence" value="ECO:0007669"/>
    <property type="project" value="UniProtKB-SubCell"/>
</dbReference>
<evidence type="ECO:0000256" key="3">
    <source>
        <dbReference type="ARBA" id="ARBA00022782"/>
    </source>
</evidence>
<sequence length="837" mass="92798">MSFKLKIRFIEKNKLNMDNTQFLVQWDEHPSHLATRLGYLLEHQSLVDVTLMCNTHTLKVHRAVLAACSPYFERQLGNHPLIVLKDMKFSVLKSLVEFMYCGETSVSEENLSPLLEAAKFFEVKGLSSMTKETVCAPSTSHSKTFNGTAMATTSSYGRGGGRGRGRGRGRPPLNTSTKVGSPTESAQILLSLSGTQSPIFSSTKSIKLDPTAQNSTDKLSSKLTFEPRRRGRKRGALNTAFRDRLLREADTQLAIENLKRDLSDENDMNSPLLSSLLNKQESKTDTKYLKDMGLSSNVPIVVDNGQGKLLTLTEDVLKSVMEGDNNIQLHLPSDSKLKKPPPRPFIVKEMQATRSDEEVEIKREQEGAFDEEMLQSLKNGAVSEAENEPEAVVLFEVTDNKKVEKYVLSAKEVSLLKALNEQLTKQKKELADITNNSLSTVDITGSNTKVAELKLKIGKTKSILSQVVGYAKEKLKNIFPDQNNKKSQMVQLEFIDGNGEKIEGYQVTGTLVDKKENKDEFLGLFDMVCDGNNDSPLLSGDADSADKGKLTQPNTFQLEDNSEAISYEIEAMMNDSSNNIVIEDKNPDFKYIIDNDGNIMNQEDNYVVYESENVIYDGSQGVLPDITESAGPGDYVVSDSQVIHEDGTEYIVYDDKEELEIKGMGDSAYIVYENDKDADSFVIYPSSTDMSKERESECEDVTLEGKGRDDIAEGSICDVESGRSGTESRGSGAIDEEECKELHSPSLSSLIKSNSKEEESESGDVPMAVGLVPLKEALEKFQTINEHQPRKTRLNSICTEENGSKRKMSVSSDTSDRSEKRMRLDPTLIEGINEGSL</sequence>
<dbReference type="SMART" id="SM00225">
    <property type="entry name" value="BTB"/>
    <property type="match status" value="1"/>
</dbReference>
<dbReference type="GeneID" id="106674150"/>
<dbReference type="Pfam" id="PF00651">
    <property type="entry name" value="BTB"/>
    <property type="match status" value="1"/>
</dbReference>
<evidence type="ECO:0000256" key="9">
    <source>
        <dbReference type="SAM" id="MobiDB-lite"/>
    </source>
</evidence>
<dbReference type="SUPFAM" id="SSF54695">
    <property type="entry name" value="POZ domain"/>
    <property type="match status" value="1"/>
</dbReference>
<feature type="region of interest" description="Disordered" evidence="9">
    <location>
        <begin position="687"/>
        <end position="766"/>
    </location>
</feature>
<dbReference type="EnsemblMetazoa" id="XM_024230326.1">
    <property type="protein sequence ID" value="XP_024086094.1"/>
    <property type="gene ID" value="LOC106674150"/>
</dbReference>
<accession>A0A8I6TLJ1</accession>
<dbReference type="GO" id="GO:0016199">
    <property type="term" value="P:axon midline choice point recognition"/>
    <property type="evidence" value="ECO:0007669"/>
    <property type="project" value="UniProtKB-ARBA"/>
</dbReference>
<feature type="compositionally biased region" description="Polar residues" evidence="9">
    <location>
        <begin position="202"/>
        <end position="223"/>
    </location>
</feature>
<dbReference type="InterPro" id="IPR000210">
    <property type="entry name" value="BTB/POZ_dom"/>
</dbReference>
<dbReference type="InterPro" id="IPR051095">
    <property type="entry name" value="Dros_DevTransReg"/>
</dbReference>
<name>A0A8I6TLJ1_CIMLE</name>
<feature type="compositionally biased region" description="Low complexity" evidence="9">
    <location>
        <begin position="722"/>
        <end position="732"/>
    </location>
</feature>
<feature type="region of interest" description="Disordered" evidence="9">
    <location>
        <begin position="202"/>
        <end position="235"/>
    </location>
</feature>
<evidence type="ECO:0000256" key="1">
    <source>
        <dbReference type="ARBA" id="ARBA00004123"/>
    </source>
</evidence>
<dbReference type="RefSeq" id="XP_024086094.1">
    <property type="nucleotide sequence ID" value="XM_024230326.1"/>
</dbReference>
<dbReference type="GO" id="GO:0008406">
    <property type="term" value="P:gonad development"/>
    <property type="evidence" value="ECO:0007669"/>
    <property type="project" value="UniProtKB-ARBA"/>
</dbReference>
<evidence type="ECO:0000256" key="2">
    <source>
        <dbReference type="ARBA" id="ARBA00022473"/>
    </source>
</evidence>
<evidence type="ECO:0000256" key="8">
    <source>
        <dbReference type="ARBA" id="ARBA00037382"/>
    </source>
</evidence>
<keyword evidence="3" id="KW-0221">Differentiation</keyword>
<keyword evidence="2" id="KW-0217">Developmental protein</keyword>